<keyword evidence="1" id="KW-0548">Nucleotidyltransferase</keyword>
<keyword evidence="1" id="KW-0808">Transferase</keyword>
<feature type="non-terminal residue" evidence="1">
    <location>
        <position position="1"/>
    </location>
</feature>
<dbReference type="AlphaFoldDB" id="A0A699L7L9"/>
<organism evidence="1">
    <name type="scientific">Tanacetum cinerariifolium</name>
    <name type="common">Dalmatian daisy</name>
    <name type="synonym">Chrysanthemum cinerariifolium</name>
    <dbReference type="NCBI Taxonomy" id="118510"/>
    <lineage>
        <taxon>Eukaryota</taxon>
        <taxon>Viridiplantae</taxon>
        <taxon>Streptophyta</taxon>
        <taxon>Embryophyta</taxon>
        <taxon>Tracheophyta</taxon>
        <taxon>Spermatophyta</taxon>
        <taxon>Magnoliopsida</taxon>
        <taxon>eudicotyledons</taxon>
        <taxon>Gunneridae</taxon>
        <taxon>Pentapetalae</taxon>
        <taxon>asterids</taxon>
        <taxon>campanulids</taxon>
        <taxon>Asterales</taxon>
        <taxon>Asteraceae</taxon>
        <taxon>Asteroideae</taxon>
        <taxon>Anthemideae</taxon>
        <taxon>Anthemidinae</taxon>
        <taxon>Tanacetum</taxon>
    </lineage>
</organism>
<comment type="caution">
    <text evidence="1">The sequence shown here is derived from an EMBL/GenBank/DDBJ whole genome shotgun (WGS) entry which is preliminary data.</text>
</comment>
<protein>
    <submittedName>
        <fullName evidence="1">Reverse transcriptase domain-containing protein</fullName>
    </submittedName>
</protein>
<sequence>QVGNQRNFGNQNGNVVNENIQENVRNVLVNGNKIGCSYTEFLACNPKEYDGKGGAIVLTLWIEKIEYVQEMSGCSVDQKVKYTTGSLMEVFCPSHKMKRSVGWWQQRSQRLYKKVVQISGALTDKAVRNGLIKKVEKRGNVGEPSKDKNGSVPPAIPTMHLEGPVALASTVTARVIWSACPRLNRAQGLEENYPNQVAANNRGQGHGNRWNQARGIEPNELGFRYDIKIAVWQLLKIDKVIKSCMYWLSNHKAEIICHEKVVRIPLLDVKVLRVLGERSKEKARLLVSAKDSDKKQEELLWLEIFPRRSCRDNLRNSKTKVPLDQAHRLGEHRYCL</sequence>
<accession>A0A699L7L9</accession>
<dbReference type="GO" id="GO:0003964">
    <property type="term" value="F:RNA-directed DNA polymerase activity"/>
    <property type="evidence" value="ECO:0007669"/>
    <property type="project" value="UniProtKB-KW"/>
</dbReference>
<evidence type="ECO:0000313" key="1">
    <source>
        <dbReference type="EMBL" id="GFB22465.1"/>
    </source>
</evidence>
<name>A0A699L7L9_TANCI</name>
<keyword evidence="1" id="KW-0695">RNA-directed DNA polymerase</keyword>
<proteinExistence type="predicted"/>
<reference evidence="1" key="1">
    <citation type="journal article" date="2019" name="Sci. Rep.">
        <title>Draft genome of Tanacetum cinerariifolium, the natural source of mosquito coil.</title>
        <authorList>
            <person name="Yamashiro T."/>
            <person name="Shiraishi A."/>
            <person name="Satake H."/>
            <person name="Nakayama K."/>
        </authorList>
    </citation>
    <scope>NUCLEOTIDE SEQUENCE</scope>
</reference>
<dbReference type="EMBL" id="BKCJ010579477">
    <property type="protein sequence ID" value="GFB22465.1"/>
    <property type="molecule type" value="Genomic_DNA"/>
</dbReference>
<gene>
    <name evidence="1" type="ORF">Tci_694436</name>
</gene>